<dbReference type="GO" id="GO:0016787">
    <property type="term" value="F:hydrolase activity"/>
    <property type="evidence" value="ECO:0007669"/>
    <property type="project" value="UniProtKB-KW"/>
</dbReference>
<proteinExistence type="predicted"/>
<evidence type="ECO:0000259" key="6">
    <source>
        <dbReference type="Pfam" id="PF07687"/>
    </source>
</evidence>
<dbReference type="InterPro" id="IPR001261">
    <property type="entry name" value="ArgE/DapE_CS"/>
</dbReference>
<keyword evidence="4" id="KW-0862">Zinc</keyword>
<organism evidence="7 8">
    <name type="scientific">Halomarina salina</name>
    <dbReference type="NCBI Taxonomy" id="1872699"/>
    <lineage>
        <taxon>Archaea</taxon>
        <taxon>Methanobacteriati</taxon>
        <taxon>Methanobacteriota</taxon>
        <taxon>Stenosarchaea group</taxon>
        <taxon>Halobacteria</taxon>
        <taxon>Halobacteriales</taxon>
        <taxon>Natronomonadaceae</taxon>
        <taxon>Halomarina</taxon>
    </lineage>
</organism>
<evidence type="ECO:0000256" key="5">
    <source>
        <dbReference type="SAM" id="MobiDB-lite"/>
    </source>
</evidence>
<feature type="region of interest" description="Disordered" evidence="5">
    <location>
        <begin position="64"/>
        <end position="95"/>
    </location>
</feature>
<dbReference type="RefSeq" id="WP_247419611.1">
    <property type="nucleotide sequence ID" value="NZ_JALLGW010000002.1"/>
</dbReference>
<dbReference type="Gene3D" id="3.30.70.360">
    <property type="match status" value="1"/>
</dbReference>
<keyword evidence="2" id="KW-0479">Metal-binding</keyword>
<dbReference type="PANTHER" id="PTHR43808:SF28">
    <property type="entry name" value="[LYSW]-LYSINE_[LYSW]-ORNITHINE HYDROLASE"/>
    <property type="match status" value="1"/>
</dbReference>
<feature type="domain" description="Peptidase M20 dimerisation" evidence="6">
    <location>
        <begin position="166"/>
        <end position="271"/>
    </location>
</feature>
<gene>
    <name evidence="7" type="ORF">ACFPYI_03825</name>
</gene>
<dbReference type="Gene3D" id="3.40.630.10">
    <property type="entry name" value="Zn peptidases"/>
    <property type="match status" value="1"/>
</dbReference>
<dbReference type="Proteomes" id="UP001596099">
    <property type="component" value="Unassembled WGS sequence"/>
</dbReference>
<name>A0ABD5RJH1_9EURY</name>
<dbReference type="CDD" id="cd08659">
    <property type="entry name" value="M20_ArgE_DapE-like"/>
    <property type="match status" value="1"/>
</dbReference>
<sequence>MSAHETGFDLLDFHEAAVRTPSHESPDAMRDLVVETLTGAGHPPDVDDAGNVLASRGAGDPHVVLNTHLDTVPPHVPFERVAGPPDEDGDAPADPDGDVVLGRGACDAKGPLAAMLDAFLRANPPGRLTLALTPDEETTSAGAHALSLDADCYVVGEPTDLAVCTAAKGRFEGHVTVAGDAAHAAHPEDGVNATAALESVLAALRLFDDAHGPDTHEQLGPSTLTPTVVAAGEAANQLPEHARVTVDRRSVPPETAAGYERALNAHLGAAVADGPVPDASVEFALTDRETPFLEAFATPTDHPLVRTFEDAGAGPPRQFTAATEASYFAPAPVVVFGPGVLVDDVGPVAHGRREYVRRGDVERASEVLGAALDSLSSL</sequence>
<dbReference type="GO" id="GO:0046872">
    <property type="term" value="F:metal ion binding"/>
    <property type="evidence" value="ECO:0007669"/>
    <property type="project" value="UniProtKB-KW"/>
</dbReference>
<protein>
    <submittedName>
        <fullName evidence="7">M20/M25/M40 family metallo-hydrolase</fullName>
    </submittedName>
</protein>
<dbReference type="SUPFAM" id="SSF53187">
    <property type="entry name" value="Zn-dependent exopeptidases"/>
    <property type="match status" value="1"/>
</dbReference>
<comment type="cofactor">
    <cofactor evidence="1">
        <name>Zn(2+)</name>
        <dbReference type="ChEBI" id="CHEBI:29105"/>
    </cofactor>
</comment>
<dbReference type="EMBL" id="JBHSQH010000001">
    <property type="protein sequence ID" value="MFC5970450.1"/>
    <property type="molecule type" value="Genomic_DNA"/>
</dbReference>
<dbReference type="PROSITE" id="PS00759">
    <property type="entry name" value="ARGE_DAPE_CPG2_2"/>
    <property type="match status" value="1"/>
</dbReference>
<evidence type="ECO:0000256" key="1">
    <source>
        <dbReference type="ARBA" id="ARBA00001947"/>
    </source>
</evidence>
<keyword evidence="8" id="KW-1185">Reference proteome</keyword>
<dbReference type="Pfam" id="PF01546">
    <property type="entry name" value="Peptidase_M20"/>
    <property type="match status" value="1"/>
</dbReference>
<evidence type="ECO:0000313" key="7">
    <source>
        <dbReference type="EMBL" id="MFC5970450.1"/>
    </source>
</evidence>
<comment type="caution">
    <text evidence="7">The sequence shown here is derived from an EMBL/GenBank/DDBJ whole genome shotgun (WGS) entry which is preliminary data.</text>
</comment>
<dbReference type="PANTHER" id="PTHR43808">
    <property type="entry name" value="ACETYLORNITHINE DEACETYLASE"/>
    <property type="match status" value="1"/>
</dbReference>
<evidence type="ECO:0000256" key="4">
    <source>
        <dbReference type="ARBA" id="ARBA00022833"/>
    </source>
</evidence>
<feature type="compositionally biased region" description="Acidic residues" evidence="5">
    <location>
        <begin position="85"/>
        <end position="95"/>
    </location>
</feature>
<dbReference type="AlphaFoldDB" id="A0ABD5RJH1"/>
<evidence type="ECO:0000256" key="3">
    <source>
        <dbReference type="ARBA" id="ARBA00022801"/>
    </source>
</evidence>
<evidence type="ECO:0000256" key="2">
    <source>
        <dbReference type="ARBA" id="ARBA00022723"/>
    </source>
</evidence>
<keyword evidence="3" id="KW-0378">Hydrolase</keyword>
<dbReference type="Pfam" id="PF07687">
    <property type="entry name" value="M20_dimer"/>
    <property type="match status" value="1"/>
</dbReference>
<dbReference type="InterPro" id="IPR002933">
    <property type="entry name" value="Peptidase_M20"/>
</dbReference>
<dbReference type="InterPro" id="IPR011650">
    <property type="entry name" value="Peptidase_M20_dimer"/>
</dbReference>
<dbReference type="InterPro" id="IPR050072">
    <property type="entry name" value="Peptidase_M20A"/>
</dbReference>
<evidence type="ECO:0000313" key="8">
    <source>
        <dbReference type="Proteomes" id="UP001596099"/>
    </source>
</evidence>
<dbReference type="NCBIfam" id="NF006402">
    <property type="entry name" value="PRK08651.1-5"/>
    <property type="match status" value="1"/>
</dbReference>
<accession>A0ABD5RJH1</accession>
<reference evidence="7 8" key="1">
    <citation type="journal article" date="2019" name="Int. J. Syst. Evol. Microbiol.">
        <title>The Global Catalogue of Microorganisms (GCM) 10K type strain sequencing project: providing services to taxonomists for standard genome sequencing and annotation.</title>
        <authorList>
            <consortium name="The Broad Institute Genomics Platform"/>
            <consortium name="The Broad Institute Genome Sequencing Center for Infectious Disease"/>
            <person name="Wu L."/>
            <person name="Ma J."/>
        </authorList>
    </citation>
    <scope>NUCLEOTIDE SEQUENCE [LARGE SCALE GENOMIC DNA]</scope>
    <source>
        <strain evidence="7 8">CGMCC 1.12543</strain>
    </source>
</reference>
<dbReference type="InterPro" id="IPR036264">
    <property type="entry name" value="Bact_exopeptidase_dim_dom"/>
</dbReference>
<dbReference type="SUPFAM" id="SSF55031">
    <property type="entry name" value="Bacterial exopeptidase dimerisation domain"/>
    <property type="match status" value="1"/>
</dbReference>